<evidence type="ECO:0000259" key="3">
    <source>
        <dbReference type="Pfam" id="PF01551"/>
    </source>
</evidence>
<dbReference type="Proteomes" id="UP000680815">
    <property type="component" value="Unassembled WGS sequence"/>
</dbReference>
<dbReference type="Pfam" id="PF01551">
    <property type="entry name" value="Peptidase_M23"/>
    <property type="match status" value="1"/>
</dbReference>
<dbReference type="PANTHER" id="PTHR21666">
    <property type="entry name" value="PEPTIDASE-RELATED"/>
    <property type="match status" value="1"/>
</dbReference>
<reference evidence="4 5" key="1">
    <citation type="submission" date="2021-03" db="EMBL/GenBank/DDBJ databases">
        <authorList>
            <person name="So Y."/>
        </authorList>
    </citation>
    <scope>NUCLEOTIDE SEQUENCE [LARGE SCALE GENOMIC DNA]</scope>
    <source>
        <strain evidence="4 5">PWR1</strain>
    </source>
</reference>
<dbReference type="SUPFAM" id="SSF51261">
    <property type="entry name" value="Duplicated hybrid motif"/>
    <property type="match status" value="1"/>
</dbReference>
<feature type="signal peptide" evidence="2">
    <location>
        <begin position="1"/>
        <end position="33"/>
    </location>
</feature>
<accession>A0ABS4AWE3</accession>
<dbReference type="PANTHER" id="PTHR21666:SF289">
    <property type="entry name" value="L-ALA--D-GLU ENDOPEPTIDASE"/>
    <property type="match status" value="1"/>
</dbReference>
<organism evidence="4 5">
    <name type="scientific">Roseomonas nitratireducens</name>
    <dbReference type="NCBI Taxonomy" id="2820810"/>
    <lineage>
        <taxon>Bacteria</taxon>
        <taxon>Pseudomonadati</taxon>
        <taxon>Pseudomonadota</taxon>
        <taxon>Alphaproteobacteria</taxon>
        <taxon>Acetobacterales</taxon>
        <taxon>Roseomonadaceae</taxon>
        <taxon>Roseomonas</taxon>
    </lineage>
</organism>
<comment type="caution">
    <text evidence="4">The sequence shown here is derived from an EMBL/GenBank/DDBJ whole genome shotgun (WGS) entry which is preliminary data.</text>
</comment>
<dbReference type="CDD" id="cd12797">
    <property type="entry name" value="M23_peptidase"/>
    <property type="match status" value="1"/>
</dbReference>
<dbReference type="InterPro" id="IPR016047">
    <property type="entry name" value="M23ase_b-sheet_dom"/>
</dbReference>
<keyword evidence="5" id="KW-1185">Reference proteome</keyword>
<gene>
    <name evidence="4" type="ORF">J5Y09_17260</name>
</gene>
<evidence type="ECO:0000256" key="1">
    <source>
        <dbReference type="ARBA" id="ARBA00022729"/>
    </source>
</evidence>
<feature type="chain" id="PRO_5045246238" evidence="2">
    <location>
        <begin position="34"/>
        <end position="174"/>
    </location>
</feature>
<dbReference type="InterPro" id="IPR011055">
    <property type="entry name" value="Dup_hybrid_motif"/>
</dbReference>
<dbReference type="RefSeq" id="WP_209353064.1">
    <property type="nucleotide sequence ID" value="NZ_JAGIYZ010000017.1"/>
</dbReference>
<protein>
    <submittedName>
        <fullName evidence="4">M23 family metallopeptidase</fullName>
    </submittedName>
</protein>
<feature type="domain" description="M23ase beta-sheet core" evidence="3">
    <location>
        <begin position="57"/>
        <end position="153"/>
    </location>
</feature>
<evidence type="ECO:0000313" key="5">
    <source>
        <dbReference type="Proteomes" id="UP000680815"/>
    </source>
</evidence>
<evidence type="ECO:0000256" key="2">
    <source>
        <dbReference type="SAM" id="SignalP"/>
    </source>
</evidence>
<dbReference type="EMBL" id="JAGIYZ010000017">
    <property type="protein sequence ID" value="MBP0465679.1"/>
    <property type="molecule type" value="Genomic_DNA"/>
</dbReference>
<proteinExistence type="predicted"/>
<dbReference type="Gene3D" id="2.70.70.10">
    <property type="entry name" value="Glucose Permease (Domain IIA)"/>
    <property type="match status" value="1"/>
</dbReference>
<keyword evidence="1 2" id="KW-0732">Signal</keyword>
<evidence type="ECO:0000313" key="4">
    <source>
        <dbReference type="EMBL" id="MBP0465679.1"/>
    </source>
</evidence>
<sequence>MTETRPQARLRRPVRIATLAVAAFVASVPQAIAAPCPLGMPVSGEFSSAFGHRGRGFHPGVDIRAPVGTPVRAATGGTVVFAGRYYAYGLMLEIEHRDGTRSRYAHLSRFASDARLGSYVFPGQVIGAVGRTGRTTGAHLHVELRRDGRPVDPWPWLTRTACVDDRQVAEAPPR</sequence>
<dbReference type="InterPro" id="IPR050570">
    <property type="entry name" value="Cell_wall_metabolism_enzyme"/>
</dbReference>
<name>A0ABS4AWE3_9PROT</name>